<dbReference type="PANTHER" id="PTHR43238:SF1">
    <property type="entry name" value="GDP-L-FUCOSE SYNTHASE"/>
    <property type="match status" value="1"/>
</dbReference>
<feature type="binding site" evidence="9">
    <location>
        <begin position="18"/>
        <end position="24"/>
    </location>
    <ligand>
        <name>NADP(+)</name>
        <dbReference type="ChEBI" id="CHEBI:58349"/>
    </ligand>
</feature>
<name>A0A345ZWL2_9HYPH</name>
<feature type="binding site" evidence="9">
    <location>
        <position position="209"/>
    </location>
    <ligand>
        <name>substrate</name>
    </ligand>
</feature>
<protein>
    <recommendedName>
        <fullName evidence="3 9">GDP-L-fucose synthase</fullName>
        <ecNumber evidence="3 9">1.1.1.271</ecNumber>
    </recommendedName>
    <alternativeName>
        <fullName evidence="9">GDP-4-keto-6-deoxy-D-mannose-3,5-epimerase-4-reductase</fullName>
    </alternativeName>
</protein>
<dbReference type="SUPFAM" id="SSF51735">
    <property type="entry name" value="NAD(P)-binding Rossmann-fold domains"/>
    <property type="match status" value="1"/>
</dbReference>
<dbReference type="UniPathway" id="UPA00128">
    <property type="reaction ID" value="UER00191"/>
</dbReference>
<dbReference type="InterPro" id="IPR036291">
    <property type="entry name" value="NAD(P)-bd_dom_sf"/>
</dbReference>
<accession>A0A345ZWL2</accession>
<evidence type="ECO:0000256" key="3">
    <source>
        <dbReference type="ARBA" id="ARBA00012371"/>
    </source>
</evidence>
<feature type="domain" description="NAD-dependent epimerase/dehydratase" evidence="10">
    <location>
        <begin position="14"/>
        <end position="237"/>
    </location>
</feature>
<reference evidence="11 12" key="1">
    <citation type="submission" date="2018-07" db="EMBL/GenBank/DDBJ databases">
        <authorList>
            <person name="Quirk P.G."/>
            <person name="Krulwich T.A."/>
        </authorList>
    </citation>
    <scope>NUCLEOTIDE SEQUENCE [LARGE SCALE GENOMIC DNA]</scope>
    <source>
        <strain evidence="11 12">CC-BB4</strain>
    </source>
</reference>
<sequence>MTPPLLFDLKGKRVFVAGHNGMAGAAIVRRLQGEDCEILTADRRALDLTRQSDTEQWLAEHKPDAVFLAAARVGGIYANDTYPADFIVDNLGIALNVIRASHEVGVRKLLNLGSSCIYPKMAPQPMQEEALLTGPLEPTNEWYAVAKIAAIKMCEAYRKQHGADFVSAMPTNLYGPGDNYHPQNSHVPAALIRRFHEAKLSGAPTVEVWGTGTPRREFLSADDLADACVFIMKHYSGATFLNVGAGRDITIREFAELVRDIVGYPGQIVFDTRRPDGPPKKLLDCSRLTALGWQPKTPLREGLAAAYADFLSGSRRSAA</sequence>
<feature type="binding site" evidence="9">
    <location>
        <position position="216"/>
    </location>
    <ligand>
        <name>substrate</name>
    </ligand>
</feature>
<feature type="binding site" evidence="9">
    <location>
        <position position="276"/>
    </location>
    <ligand>
        <name>substrate</name>
    </ligand>
</feature>
<dbReference type="InterPro" id="IPR028614">
    <property type="entry name" value="GDP_fucose/colitose_synth"/>
</dbReference>
<evidence type="ECO:0000256" key="6">
    <source>
        <dbReference type="ARBA" id="ARBA00023235"/>
    </source>
</evidence>
<dbReference type="FunFam" id="3.40.50.720:FF:000101">
    <property type="entry name" value="GDP-L-fucose synthase"/>
    <property type="match status" value="1"/>
</dbReference>
<evidence type="ECO:0000256" key="8">
    <source>
        <dbReference type="ARBA" id="ARBA00051935"/>
    </source>
</evidence>
<gene>
    <name evidence="9" type="primary">fcl</name>
    <name evidence="11" type="ORF">DW352_12790</name>
</gene>
<keyword evidence="7 9" id="KW-0511">Multifunctional enzyme</keyword>
<dbReference type="EC" id="1.1.1.271" evidence="3 9"/>
<feature type="binding site" evidence="9">
    <location>
        <begin position="170"/>
        <end position="173"/>
    </location>
    <ligand>
        <name>NADP(+)</name>
        <dbReference type="ChEBI" id="CHEBI:58349"/>
    </ligand>
</feature>
<comment type="pathway">
    <text evidence="1 9">Nucleotide-sugar biosynthesis; GDP-L-fucose biosynthesis via de novo pathway; GDP-L-fucose from GDP-alpha-D-mannose: step 2/2.</text>
</comment>
<dbReference type="AlphaFoldDB" id="A0A345ZWL2"/>
<organism evidence="11 12">
    <name type="scientific">Pseudolabrys taiwanensis</name>
    <dbReference type="NCBI Taxonomy" id="331696"/>
    <lineage>
        <taxon>Bacteria</taxon>
        <taxon>Pseudomonadati</taxon>
        <taxon>Pseudomonadota</taxon>
        <taxon>Alphaproteobacteria</taxon>
        <taxon>Hyphomicrobiales</taxon>
        <taxon>Xanthobacteraceae</taxon>
        <taxon>Pseudolabrys</taxon>
    </lineage>
</organism>
<feature type="binding site" evidence="9">
    <location>
        <position position="194"/>
    </location>
    <ligand>
        <name>substrate</name>
    </ligand>
</feature>
<feature type="binding site" evidence="9">
    <location>
        <position position="147"/>
    </location>
    <ligand>
        <name>NADP(+)</name>
        <dbReference type="ChEBI" id="CHEBI:58349"/>
    </ligand>
</feature>
<feature type="binding site" evidence="9">
    <location>
        <position position="186"/>
    </location>
    <ligand>
        <name>NADP(+)</name>
        <dbReference type="ChEBI" id="CHEBI:58349"/>
    </ligand>
</feature>
<dbReference type="EMBL" id="CP031417">
    <property type="protein sequence ID" value="AXK81309.1"/>
    <property type="molecule type" value="Genomic_DNA"/>
</dbReference>
<evidence type="ECO:0000313" key="11">
    <source>
        <dbReference type="EMBL" id="AXK81309.1"/>
    </source>
</evidence>
<evidence type="ECO:0000256" key="4">
    <source>
        <dbReference type="ARBA" id="ARBA00022857"/>
    </source>
</evidence>
<evidence type="ECO:0000256" key="5">
    <source>
        <dbReference type="ARBA" id="ARBA00023002"/>
    </source>
</evidence>
<dbReference type="HAMAP" id="MF_00956">
    <property type="entry name" value="GDP_fucose_synth"/>
    <property type="match status" value="1"/>
</dbReference>
<feature type="site" description="Important for catalytic activity" evidence="9">
    <location>
        <position position="114"/>
    </location>
</feature>
<proteinExistence type="inferred from homology"/>
<comment type="function">
    <text evidence="9">Catalyzes the two-step NADP-dependent conversion of GDP-4-dehydro-6-deoxy-D-mannose to GDP-fucose, involving an epimerase and a reductase reaction.</text>
</comment>
<evidence type="ECO:0000256" key="9">
    <source>
        <dbReference type="HAMAP-Rule" id="MF_00956"/>
    </source>
</evidence>
<dbReference type="OrthoDB" id="9811425at2"/>
<evidence type="ECO:0000256" key="2">
    <source>
        <dbReference type="ARBA" id="ARBA00005959"/>
    </source>
</evidence>
<dbReference type="Proteomes" id="UP000254889">
    <property type="component" value="Chromosome"/>
</dbReference>
<keyword evidence="4 9" id="KW-0521">NADP</keyword>
<feature type="site" description="Important for catalytic activity" evidence="9">
    <location>
        <position position="116"/>
    </location>
</feature>
<keyword evidence="5 9" id="KW-0560">Oxidoreductase</keyword>
<dbReference type="PANTHER" id="PTHR43238">
    <property type="entry name" value="GDP-L-FUCOSE SYNTHASE"/>
    <property type="match status" value="1"/>
</dbReference>
<dbReference type="Gene3D" id="3.40.50.720">
    <property type="entry name" value="NAD(P)-binding Rossmann-like Domain"/>
    <property type="match status" value="1"/>
</dbReference>
<evidence type="ECO:0000256" key="1">
    <source>
        <dbReference type="ARBA" id="ARBA00004883"/>
    </source>
</evidence>
<dbReference type="CDD" id="cd05239">
    <property type="entry name" value="GDP_FS_SDR_e"/>
    <property type="match status" value="1"/>
</dbReference>
<dbReference type="InterPro" id="IPR001509">
    <property type="entry name" value="Epimerase_deHydtase"/>
</dbReference>
<evidence type="ECO:0000259" key="10">
    <source>
        <dbReference type="Pfam" id="PF01370"/>
    </source>
</evidence>
<dbReference type="Gene3D" id="3.90.25.10">
    <property type="entry name" value="UDP-galactose 4-epimerase, domain 1"/>
    <property type="match status" value="1"/>
</dbReference>
<evidence type="ECO:0000256" key="7">
    <source>
        <dbReference type="ARBA" id="ARBA00023268"/>
    </source>
</evidence>
<dbReference type="KEGG" id="ptaw:DW352_12790"/>
<dbReference type="RefSeq" id="WP_115691688.1">
    <property type="nucleotide sequence ID" value="NZ_CP031417.1"/>
</dbReference>
<comment type="similarity">
    <text evidence="2 9">Belongs to the NAD(P)-dependent epimerase/dehydratase family. Fucose synthase subfamily.</text>
</comment>
<evidence type="ECO:0000313" key="12">
    <source>
        <dbReference type="Proteomes" id="UP000254889"/>
    </source>
</evidence>
<keyword evidence="6 9" id="KW-0413">Isomerase</keyword>
<dbReference type="GO" id="GO:0050577">
    <property type="term" value="F:GDP-L-fucose synthase activity"/>
    <property type="evidence" value="ECO:0007669"/>
    <property type="project" value="UniProtKB-UniRule"/>
</dbReference>
<dbReference type="GO" id="GO:0070401">
    <property type="term" value="F:NADP+ binding"/>
    <property type="evidence" value="ECO:0007669"/>
    <property type="project" value="UniProtKB-UniRule"/>
</dbReference>
<keyword evidence="12" id="KW-1185">Reference proteome</keyword>
<dbReference type="GO" id="GO:0042351">
    <property type="term" value="P:'de novo' GDP-L-fucose biosynthetic process"/>
    <property type="evidence" value="ECO:0007669"/>
    <property type="project" value="UniProtKB-UniRule"/>
</dbReference>
<feature type="binding site" evidence="9">
    <location>
        <begin position="112"/>
        <end position="115"/>
    </location>
    <ligand>
        <name>NADP(+)</name>
        <dbReference type="ChEBI" id="CHEBI:58349"/>
    </ligand>
</feature>
<dbReference type="GO" id="GO:0016853">
    <property type="term" value="F:isomerase activity"/>
    <property type="evidence" value="ECO:0007669"/>
    <property type="project" value="UniProtKB-KW"/>
</dbReference>
<feature type="active site" description="Proton donor/acceptor" evidence="9">
    <location>
        <position position="143"/>
    </location>
</feature>
<comment type="catalytic activity">
    <reaction evidence="8 9">
        <text>GDP-beta-L-fucose + NADP(+) = GDP-4-dehydro-alpha-D-rhamnose + NADPH + H(+)</text>
        <dbReference type="Rhea" id="RHEA:18885"/>
        <dbReference type="ChEBI" id="CHEBI:15378"/>
        <dbReference type="ChEBI" id="CHEBI:57273"/>
        <dbReference type="ChEBI" id="CHEBI:57783"/>
        <dbReference type="ChEBI" id="CHEBI:57964"/>
        <dbReference type="ChEBI" id="CHEBI:58349"/>
        <dbReference type="EC" id="1.1.1.271"/>
    </reaction>
</comment>
<dbReference type="Pfam" id="PF01370">
    <property type="entry name" value="Epimerase"/>
    <property type="match status" value="1"/>
</dbReference>